<proteinExistence type="predicted"/>
<protein>
    <submittedName>
        <fullName evidence="1">Uncharacterized protein</fullName>
    </submittedName>
</protein>
<accession>A0A1G9I5Z9</accession>
<evidence type="ECO:0000313" key="2">
    <source>
        <dbReference type="Proteomes" id="UP000198894"/>
    </source>
</evidence>
<organism evidence="1 2">
    <name type="scientific">Mesorhizobium muleiense</name>
    <dbReference type="NCBI Taxonomy" id="1004279"/>
    <lineage>
        <taxon>Bacteria</taxon>
        <taxon>Pseudomonadati</taxon>
        <taxon>Pseudomonadota</taxon>
        <taxon>Alphaproteobacteria</taxon>
        <taxon>Hyphomicrobiales</taxon>
        <taxon>Phyllobacteriaceae</taxon>
        <taxon>Mesorhizobium</taxon>
    </lineage>
</organism>
<sequence length="76" mass="8120">MTGSGATTTFLGCRLSEGAMLISMSDFGRDAVRLLYGSLGPLAGRQLGGRIRSVRFQIEDGKIGHSLPRTLLKPNL</sequence>
<evidence type="ECO:0000313" key="1">
    <source>
        <dbReference type="EMBL" id="SDL20294.1"/>
    </source>
</evidence>
<gene>
    <name evidence="1" type="ORF">SAMN05428953_12934</name>
</gene>
<dbReference type="Proteomes" id="UP000198894">
    <property type="component" value="Unassembled WGS sequence"/>
</dbReference>
<dbReference type="EMBL" id="FNEE01000029">
    <property type="protein sequence ID" value="SDL20294.1"/>
    <property type="molecule type" value="Genomic_DNA"/>
</dbReference>
<keyword evidence="2" id="KW-1185">Reference proteome</keyword>
<dbReference type="AlphaFoldDB" id="A0A1G9I5Z9"/>
<reference evidence="2" key="1">
    <citation type="submission" date="2016-10" db="EMBL/GenBank/DDBJ databases">
        <authorList>
            <person name="Varghese N."/>
            <person name="Submissions S."/>
        </authorList>
    </citation>
    <scope>NUCLEOTIDE SEQUENCE [LARGE SCALE GENOMIC DNA]</scope>
    <source>
        <strain evidence="2">CGMCC 1.11022</strain>
    </source>
</reference>
<name>A0A1G9I5Z9_9HYPH</name>